<feature type="active site" evidence="19">
    <location>
        <position position="334"/>
    </location>
</feature>
<keyword evidence="16 19" id="KW-0961">Cell wall biogenesis/degradation</keyword>
<comment type="cofactor">
    <cofactor evidence="1 19">
        <name>FAD</name>
        <dbReference type="ChEBI" id="CHEBI:57692"/>
    </cofactor>
</comment>
<comment type="function">
    <text evidence="2 19">Cell wall formation.</text>
</comment>
<keyword evidence="13 19" id="KW-0573">Peptidoglycan synthesis</keyword>
<comment type="pathway">
    <text evidence="4 19">Cell wall biogenesis; peptidoglycan biosynthesis.</text>
</comment>
<evidence type="ECO:0000256" key="7">
    <source>
        <dbReference type="ARBA" id="ARBA00022490"/>
    </source>
</evidence>
<comment type="catalytic activity">
    <reaction evidence="18 19">
        <text>UDP-N-acetyl-alpha-D-muramate + NADP(+) = UDP-N-acetyl-3-O-(1-carboxyvinyl)-alpha-D-glucosamine + NADPH + H(+)</text>
        <dbReference type="Rhea" id="RHEA:12248"/>
        <dbReference type="ChEBI" id="CHEBI:15378"/>
        <dbReference type="ChEBI" id="CHEBI:57783"/>
        <dbReference type="ChEBI" id="CHEBI:58349"/>
        <dbReference type="ChEBI" id="CHEBI:68483"/>
        <dbReference type="ChEBI" id="CHEBI:70757"/>
        <dbReference type="EC" id="1.3.1.98"/>
    </reaction>
</comment>
<evidence type="ECO:0000259" key="20">
    <source>
        <dbReference type="PROSITE" id="PS51387"/>
    </source>
</evidence>
<keyword evidence="10 19" id="KW-0274">FAD</keyword>
<dbReference type="InterPro" id="IPR011601">
    <property type="entry name" value="MurB_C"/>
</dbReference>
<dbReference type="GO" id="GO:0008762">
    <property type="term" value="F:UDP-N-acetylmuramate dehydrogenase activity"/>
    <property type="evidence" value="ECO:0007669"/>
    <property type="project" value="UniProtKB-UniRule"/>
</dbReference>
<dbReference type="Pfam" id="PF02873">
    <property type="entry name" value="MurB_C"/>
    <property type="match status" value="1"/>
</dbReference>
<evidence type="ECO:0000313" key="21">
    <source>
        <dbReference type="EMBL" id="SEW33698.1"/>
    </source>
</evidence>
<evidence type="ECO:0000256" key="6">
    <source>
        <dbReference type="ARBA" id="ARBA00015188"/>
    </source>
</evidence>
<evidence type="ECO:0000256" key="18">
    <source>
        <dbReference type="ARBA" id="ARBA00048914"/>
    </source>
</evidence>
<dbReference type="EMBL" id="FOJG01000001">
    <property type="protein sequence ID" value="SEW33698.1"/>
    <property type="molecule type" value="Genomic_DNA"/>
</dbReference>
<evidence type="ECO:0000256" key="11">
    <source>
        <dbReference type="ARBA" id="ARBA00022857"/>
    </source>
</evidence>
<keyword evidence="9 19" id="KW-0285">Flavoprotein</keyword>
<keyword evidence="14 19" id="KW-0560">Oxidoreductase</keyword>
<dbReference type="Pfam" id="PF01565">
    <property type="entry name" value="FAD_binding_4"/>
    <property type="match status" value="1"/>
</dbReference>
<evidence type="ECO:0000256" key="5">
    <source>
        <dbReference type="ARBA" id="ARBA00012518"/>
    </source>
</evidence>
<dbReference type="UniPathway" id="UPA00219"/>
<keyword evidence="15 19" id="KW-0131">Cell cycle</keyword>
<dbReference type="GO" id="GO:0071949">
    <property type="term" value="F:FAD binding"/>
    <property type="evidence" value="ECO:0007669"/>
    <property type="project" value="InterPro"/>
</dbReference>
<dbReference type="RefSeq" id="WP_089893867.1">
    <property type="nucleotide sequence ID" value="NZ_FOJG01000001.1"/>
</dbReference>
<evidence type="ECO:0000256" key="1">
    <source>
        <dbReference type="ARBA" id="ARBA00001974"/>
    </source>
</evidence>
<evidence type="ECO:0000256" key="16">
    <source>
        <dbReference type="ARBA" id="ARBA00023316"/>
    </source>
</evidence>
<dbReference type="HAMAP" id="MF_00037">
    <property type="entry name" value="MurB"/>
    <property type="match status" value="1"/>
</dbReference>
<reference evidence="22" key="1">
    <citation type="submission" date="2016-10" db="EMBL/GenBank/DDBJ databases">
        <authorList>
            <person name="Varghese N."/>
            <person name="Submissions S."/>
        </authorList>
    </citation>
    <scope>NUCLEOTIDE SEQUENCE [LARGE SCALE GENOMIC DNA]</scope>
    <source>
        <strain evidence="22">DSM 3695</strain>
    </source>
</reference>
<feature type="active site" description="Proton donor" evidence="19">
    <location>
        <position position="238"/>
    </location>
</feature>
<dbReference type="NCBIfam" id="TIGR00179">
    <property type="entry name" value="murB"/>
    <property type="match status" value="1"/>
</dbReference>
<keyword evidence="11 19" id="KW-0521">NADP</keyword>
<dbReference type="GO" id="GO:0009252">
    <property type="term" value="P:peptidoglycan biosynthetic process"/>
    <property type="evidence" value="ECO:0007669"/>
    <property type="project" value="UniProtKB-UniRule"/>
</dbReference>
<dbReference type="SUPFAM" id="SSF56194">
    <property type="entry name" value="Uridine diphospho-N-Acetylenolpyruvylglucosamine reductase, MurB, C-terminal domain"/>
    <property type="match status" value="1"/>
</dbReference>
<dbReference type="STRING" id="29529.SAMN04488122_1999"/>
<keyword evidence="8 19" id="KW-0132">Cell division</keyword>
<dbReference type="InterPro" id="IPR006094">
    <property type="entry name" value="Oxid_FAD_bind_N"/>
</dbReference>
<keyword evidence="7 19" id="KW-0963">Cytoplasm</keyword>
<evidence type="ECO:0000256" key="2">
    <source>
        <dbReference type="ARBA" id="ARBA00003921"/>
    </source>
</evidence>
<dbReference type="SUPFAM" id="SSF56176">
    <property type="entry name" value="FAD-binding/transporter-associated domain-like"/>
    <property type="match status" value="1"/>
</dbReference>
<evidence type="ECO:0000256" key="8">
    <source>
        <dbReference type="ARBA" id="ARBA00022618"/>
    </source>
</evidence>
<dbReference type="InterPro" id="IPR036318">
    <property type="entry name" value="FAD-bd_PCMH-like_sf"/>
</dbReference>
<dbReference type="PANTHER" id="PTHR21071">
    <property type="entry name" value="UDP-N-ACETYLENOLPYRUVOYLGLUCOSAMINE REDUCTASE"/>
    <property type="match status" value="1"/>
</dbReference>
<comment type="similarity">
    <text evidence="19">Belongs to the MurB family.</text>
</comment>
<evidence type="ECO:0000256" key="15">
    <source>
        <dbReference type="ARBA" id="ARBA00023306"/>
    </source>
</evidence>
<evidence type="ECO:0000256" key="12">
    <source>
        <dbReference type="ARBA" id="ARBA00022960"/>
    </source>
</evidence>
<feature type="domain" description="FAD-binding PCMH-type" evidence="20">
    <location>
        <begin position="16"/>
        <end position="188"/>
    </location>
</feature>
<evidence type="ECO:0000313" key="22">
    <source>
        <dbReference type="Proteomes" id="UP000199310"/>
    </source>
</evidence>
<dbReference type="InterPro" id="IPR016169">
    <property type="entry name" value="FAD-bd_PCMH_sub2"/>
</dbReference>
<dbReference type="InterPro" id="IPR016166">
    <property type="entry name" value="FAD-bd_PCMH"/>
</dbReference>
<feature type="active site" evidence="19">
    <location>
        <position position="164"/>
    </location>
</feature>
<dbReference type="AlphaFoldDB" id="A0A1I0R0D9"/>
<sequence>MQVSENVLLKSYNTFGIAATARYFATFSSAEELKGFTEEQHNSGLPQMILGGGSNILFTQDFNGWLLKNEIKGITITGEDNDYVYVKAGAGENWHGFVQHCIGLNLAGLENLSLIPGNVGASPMQNIGAYGVEIKDVFHELEALHLKDHSIVTFNNADCHFGYRESVFKKEYRQQFAILSVTYRLRKQPLFNTSYGAINEELQRMNVQELSIQAISQAVINIRSSKLPDPAQIGNAGSFFKNPTIAKVAYESLHAAFPQLVAYPVANEQYKLAAGWLIEQCGWKGYRKGDAGVHAKQALVLVNYGNAKGSDIYNLSQEVMDSVKEKFGVELEREVNIV</sequence>
<dbReference type="OrthoDB" id="9804753at2"/>
<evidence type="ECO:0000256" key="17">
    <source>
        <dbReference type="ARBA" id="ARBA00031026"/>
    </source>
</evidence>
<dbReference type="InterPro" id="IPR003170">
    <property type="entry name" value="MurB"/>
</dbReference>
<dbReference type="GO" id="GO:0005829">
    <property type="term" value="C:cytosol"/>
    <property type="evidence" value="ECO:0007669"/>
    <property type="project" value="TreeGrafter"/>
</dbReference>
<dbReference type="Gene3D" id="3.30.465.10">
    <property type="match status" value="1"/>
</dbReference>
<dbReference type="NCBIfam" id="NF000755">
    <property type="entry name" value="PRK00046.1"/>
    <property type="match status" value="1"/>
</dbReference>
<dbReference type="InterPro" id="IPR036635">
    <property type="entry name" value="MurB_C_sf"/>
</dbReference>
<dbReference type="EC" id="1.3.1.98" evidence="5 19"/>
<dbReference type="Gene3D" id="3.30.43.10">
    <property type="entry name" value="Uridine Diphospho-n-acetylenolpyruvylglucosamine Reductase, domain 2"/>
    <property type="match status" value="1"/>
</dbReference>
<dbReference type="NCBIfam" id="NF010478">
    <property type="entry name" value="PRK13903.1"/>
    <property type="match status" value="1"/>
</dbReference>
<gene>
    <name evidence="19" type="primary">murB</name>
    <name evidence="21" type="ORF">SAMN04488122_1999</name>
</gene>
<protein>
    <recommendedName>
        <fullName evidence="6 19">UDP-N-acetylenolpyruvoylglucosamine reductase</fullName>
        <ecNumber evidence="5 19">1.3.1.98</ecNumber>
    </recommendedName>
    <alternativeName>
        <fullName evidence="17 19">UDP-N-acetylmuramate dehydrogenase</fullName>
    </alternativeName>
</protein>
<comment type="subcellular location">
    <subcellularLocation>
        <location evidence="3 19">Cytoplasm</location>
    </subcellularLocation>
</comment>
<evidence type="ECO:0000256" key="14">
    <source>
        <dbReference type="ARBA" id="ARBA00023002"/>
    </source>
</evidence>
<organism evidence="21 22">
    <name type="scientific">Chitinophaga arvensicola</name>
    <dbReference type="NCBI Taxonomy" id="29529"/>
    <lineage>
        <taxon>Bacteria</taxon>
        <taxon>Pseudomonadati</taxon>
        <taxon>Bacteroidota</taxon>
        <taxon>Chitinophagia</taxon>
        <taxon>Chitinophagales</taxon>
        <taxon>Chitinophagaceae</taxon>
        <taxon>Chitinophaga</taxon>
    </lineage>
</organism>
<dbReference type="GO" id="GO:0008360">
    <property type="term" value="P:regulation of cell shape"/>
    <property type="evidence" value="ECO:0007669"/>
    <property type="project" value="UniProtKB-KW"/>
</dbReference>
<dbReference type="Proteomes" id="UP000199310">
    <property type="component" value="Unassembled WGS sequence"/>
</dbReference>
<dbReference type="PROSITE" id="PS51387">
    <property type="entry name" value="FAD_PCMH"/>
    <property type="match status" value="1"/>
</dbReference>
<dbReference type="Gene3D" id="3.90.78.10">
    <property type="entry name" value="UDP-N-acetylenolpyruvoylglucosamine reductase, C-terminal domain"/>
    <property type="match status" value="1"/>
</dbReference>
<dbReference type="GO" id="GO:0051301">
    <property type="term" value="P:cell division"/>
    <property type="evidence" value="ECO:0007669"/>
    <property type="project" value="UniProtKB-KW"/>
</dbReference>
<proteinExistence type="inferred from homology"/>
<dbReference type="GO" id="GO:0071555">
    <property type="term" value="P:cell wall organization"/>
    <property type="evidence" value="ECO:0007669"/>
    <property type="project" value="UniProtKB-KW"/>
</dbReference>
<evidence type="ECO:0000256" key="4">
    <source>
        <dbReference type="ARBA" id="ARBA00004752"/>
    </source>
</evidence>
<evidence type="ECO:0000256" key="3">
    <source>
        <dbReference type="ARBA" id="ARBA00004496"/>
    </source>
</evidence>
<name>A0A1I0R0D9_9BACT</name>
<accession>A0A1I0R0D9</accession>
<dbReference type="InterPro" id="IPR016167">
    <property type="entry name" value="FAD-bd_PCMH_sub1"/>
</dbReference>
<keyword evidence="22" id="KW-1185">Reference proteome</keyword>
<keyword evidence="12 19" id="KW-0133">Cell shape</keyword>
<evidence type="ECO:0000256" key="13">
    <source>
        <dbReference type="ARBA" id="ARBA00022984"/>
    </source>
</evidence>
<evidence type="ECO:0000256" key="9">
    <source>
        <dbReference type="ARBA" id="ARBA00022630"/>
    </source>
</evidence>
<evidence type="ECO:0000256" key="19">
    <source>
        <dbReference type="HAMAP-Rule" id="MF_00037"/>
    </source>
</evidence>
<dbReference type="PANTHER" id="PTHR21071:SF4">
    <property type="entry name" value="UDP-N-ACETYLENOLPYRUVOYLGLUCOSAMINE REDUCTASE"/>
    <property type="match status" value="1"/>
</dbReference>
<evidence type="ECO:0000256" key="10">
    <source>
        <dbReference type="ARBA" id="ARBA00022827"/>
    </source>
</evidence>